<dbReference type="AlphaFoldDB" id="A0A2B4R972"/>
<evidence type="ECO:0000256" key="6">
    <source>
        <dbReference type="ARBA" id="ARBA00022837"/>
    </source>
</evidence>
<feature type="domain" description="F5/8 type C" evidence="10">
    <location>
        <begin position="109"/>
        <end position="213"/>
    </location>
</feature>
<evidence type="ECO:0000256" key="5">
    <source>
        <dbReference type="ARBA" id="ARBA00022737"/>
    </source>
</evidence>
<comment type="caution">
    <text evidence="12">The sequence shown here is derived from an EMBL/GenBank/DDBJ whole genome shotgun (WGS) entry which is preliminary data.</text>
</comment>
<reference evidence="13" key="1">
    <citation type="journal article" date="2017" name="bioRxiv">
        <title>Comparative analysis of the genomes of Stylophora pistillata and Acropora digitifera provides evidence for extensive differences between species of corals.</title>
        <authorList>
            <person name="Voolstra C.R."/>
            <person name="Li Y."/>
            <person name="Liew Y.J."/>
            <person name="Baumgarten S."/>
            <person name="Zoccola D."/>
            <person name="Flot J.-F."/>
            <person name="Tambutte S."/>
            <person name="Allemand D."/>
            <person name="Aranda M."/>
        </authorList>
    </citation>
    <scope>NUCLEOTIDE SEQUENCE [LARGE SCALE GENOMIC DNA]</scope>
</reference>
<organism evidence="12 13">
    <name type="scientific">Stylophora pistillata</name>
    <name type="common">Smooth cauliflower coral</name>
    <dbReference type="NCBI Taxonomy" id="50429"/>
    <lineage>
        <taxon>Eukaryota</taxon>
        <taxon>Metazoa</taxon>
        <taxon>Cnidaria</taxon>
        <taxon>Anthozoa</taxon>
        <taxon>Hexacorallia</taxon>
        <taxon>Scleractinia</taxon>
        <taxon>Astrocoeniina</taxon>
        <taxon>Pocilloporidae</taxon>
        <taxon>Stylophora</taxon>
    </lineage>
</organism>
<dbReference type="GO" id="GO:0008201">
    <property type="term" value="F:heparin binding"/>
    <property type="evidence" value="ECO:0007669"/>
    <property type="project" value="TreeGrafter"/>
</dbReference>
<keyword evidence="3 9" id="KW-0245">EGF-like domain</keyword>
<gene>
    <name evidence="12" type="primary">FBN1</name>
    <name evidence="12" type="ORF">AWC38_SpisGene23028</name>
</gene>
<accession>A0A2B4R972</accession>
<keyword evidence="2" id="KW-0964">Secreted</keyword>
<evidence type="ECO:0000259" key="11">
    <source>
        <dbReference type="PROSITE" id="PS50026"/>
    </source>
</evidence>
<comment type="subcellular location">
    <subcellularLocation>
        <location evidence="1">Secreted</location>
    </subcellularLocation>
</comment>
<feature type="domain" description="EGF-like" evidence="11">
    <location>
        <begin position="21"/>
        <end position="61"/>
    </location>
</feature>
<dbReference type="PROSITE" id="PS01187">
    <property type="entry name" value="EGF_CA"/>
    <property type="match status" value="1"/>
</dbReference>
<dbReference type="InterPro" id="IPR000742">
    <property type="entry name" value="EGF"/>
</dbReference>
<evidence type="ECO:0000313" key="12">
    <source>
        <dbReference type="EMBL" id="PFX12938.1"/>
    </source>
</evidence>
<name>A0A2B4R972_STYPI</name>
<keyword evidence="6" id="KW-0106">Calcium</keyword>
<dbReference type="InterPro" id="IPR024731">
    <property type="entry name" value="NELL2-like_EGF"/>
</dbReference>
<dbReference type="InterPro" id="IPR000421">
    <property type="entry name" value="FA58C"/>
</dbReference>
<sequence>MGSYICTCKVGYTGDGHSCSDVDECKGGNNLCDEIANCSNTVGSYSCTYKDGFTGDGHSCSDIYECSNGSHVCDMKANCTNTKGSRNCTCKKGFIGDGQSYRGRKGKHCGPVGVADNNITPDARMTASSIFTYHHASYLDRVNETRRFGKWCPKTKLDKTDYLQVDMGSVLSVCAVASQAEEETLIWTSSYKLCLSTDGLTWNSYEEANKTKV</sequence>
<dbReference type="Pfam" id="PF12947">
    <property type="entry name" value="EGF_3"/>
    <property type="match status" value="2"/>
</dbReference>
<dbReference type="EMBL" id="LSMT01001129">
    <property type="protein sequence ID" value="PFX12938.1"/>
    <property type="molecule type" value="Genomic_DNA"/>
</dbReference>
<dbReference type="FunFam" id="2.10.25.10:FF:000038">
    <property type="entry name" value="Fibrillin 2"/>
    <property type="match status" value="2"/>
</dbReference>
<evidence type="ECO:0000256" key="8">
    <source>
        <dbReference type="ARBA" id="ARBA00023180"/>
    </source>
</evidence>
<dbReference type="PROSITE" id="PS50022">
    <property type="entry name" value="FA58C_3"/>
    <property type="match status" value="1"/>
</dbReference>
<evidence type="ECO:0000256" key="9">
    <source>
        <dbReference type="PROSITE-ProRule" id="PRU00076"/>
    </source>
</evidence>
<feature type="domain" description="EGF-like" evidence="11">
    <location>
        <begin position="1"/>
        <end position="20"/>
    </location>
</feature>
<comment type="caution">
    <text evidence="9">Lacks conserved residue(s) required for the propagation of feature annotation.</text>
</comment>
<dbReference type="PANTHER" id="PTHR24042:SF5">
    <property type="entry name" value="EGF-LIKE CALCIUM-BINDING DOMAIN-CONTAINING PROTEIN"/>
    <property type="match status" value="1"/>
</dbReference>
<dbReference type="InterPro" id="IPR051586">
    <property type="entry name" value="PKC-binding_NELL"/>
</dbReference>
<dbReference type="Gene3D" id="2.10.25.10">
    <property type="entry name" value="Laminin"/>
    <property type="match status" value="3"/>
</dbReference>
<dbReference type="InterPro" id="IPR008979">
    <property type="entry name" value="Galactose-bd-like_sf"/>
</dbReference>
<keyword evidence="4" id="KW-0732">Signal</keyword>
<keyword evidence="13" id="KW-1185">Reference proteome</keyword>
<keyword evidence="7" id="KW-1015">Disulfide bond</keyword>
<dbReference type="SMART" id="SM00179">
    <property type="entry name" value="EGF_CA"/>
    <property type="match status" value="2"/>
</dbReference>
<evidence type="ECO:0000256" key="3">
    <source>
        <dbReference type="ARBA" id="ARBA00022536"/>
    </source>
</evidence>
<evidence type="ECO:0000259" key="10">
    <source>
        <dbReference type="PROSITE" id="PS50022"/>
    </source>
</evidence>
<dbReference type="GO" id="GO:0005615">
    <property type="term" value="C:extracellular space"/>
    <property type="evidence" value="ECO:0007669"/>
    <property type="project" value="TreeGrafter"/>
</dbReference>
<evidence type="ECO:0000256" key="4">
    <source>
        <dbReference type="ARBA" id="ARBA00022729"/>
    </source>
</evidence>
<dbReference type="PROSITE" id="PS50026">
    <property type="entry name" value="EGF_3"/>
    <property type="match status" value="3"/>
</dbReference>
<dbReference type="OrthoDB" id="6516201at2759"/>
<dbReference type="Proteomes" id="UP000225706">
    <property type="component" value="Unassembled WGS sequence"/>
</dbReference>
<dbReference type="PROSITE" id="PS01186">
    <property type="entry name" value="EGF_2"/>
    <property type="match status" value="1"/>
</dbReference>
<dbReference type="Gene3D" id="2.60.120.260">
    <property type="entry name" value="Galactose-binding domain-like"/>
    <property type="match status" value="1"/>
</dbReference>
<dbReference type="Pfam" id="PF12662">
    <property type="entry name" value="cEGF"/>
    <property type="match status" value="1"/>
</dbReference>
<protein>
    <submittedName>
        <fullName evidence="12">Fibrillin-1</fullName>
    </submittedName>
</protein>
<dbReference type="SUPFAM" id="SSF57184">
    <property type="entry name" value="Growth factor receptor domain"/>
    <property type="match status" value="1"/>
</dbReference>
<dbReference type="InterPro" id="IPR001881">
    <property type="entry name" value="EGF-like_Ca-bd_dom"/>
</dbReference>
<dbReference type="InterPro" id="IPR018097">
    <property type="entry name" value="EGF_Ca-bd_CS"/>
</dbReference>
<dbReference type="CDD" id="cd00054">
    <property type="entry name" value="EGF_CA"/>
    <property type="match status" value="1"/>
</dbReference>
<proteinExistence type="predicted"/>
<dbReference type="Pfam" id="PF00754">
    <property type="entry name" value="F5_F8_type_C"/>
    <property type="match status" value="1"/>
</dbReference>
<evidence type="ECO:0000256" key="7">
    <source>
        <dbReference type="ARBA" id="ARBA00023157"/>
    </source>
</evidence>
<evidence type="ECO:0000313" key="13">
    <source>
        <dbReference type="Proteomes" id="UP000225706"/>
    </source>
</evidence>
<evidence type="ECO:0000256" key="2">
    <source>
        <dbReference type="ARBA" id="ARBA00022525"/>
    </source>
</evidence>
<dbReference type="InterPro" id="IPR026823">
    <property type="entry name" value="cEGF"/>
</dbReference>
<feature type="domain" description="EGF-like" evidence="11">
    <location>
        <begin position="62"/>
        <end position="100"/>
    </location>
</feature>
<dbReference type="SUPFAM" id="SSF49785">
    <property type="entry name" value="Galactose-binding domain-like"/>
    <property type="match status" value="1"/>
</dbReference>
<keyword evidence="5" id="KW-0677">Repeat</keyword>
<dbReference type="PANTHER" id="PTHR24042">
    <property type="entry name" value="NEL HOMOLOG"/>
    <property type="match status" value="1"/>
</dbReference>
<dbReference type="InterPro" id="IPR009030">
    <property type="entry name" value="Growth_fac_rcpt_cys_sf"/>
</dbReference>
<dbReference type="STRING" id="50429.A0A2B4R972"/>
<dbReference type="GO" id="GO:0005509">
    <property type="term" value="F:calcium ion binding"/>
    <property type="evidence" value="ECO:0007669"/>
    <property type="project" value="InterPro"/>
</dbReference>
<evidence type="ECO:0000256" key="1">
    <source>
        <dbReference type="ARBA" id="ARBA00004613"/>
    </source>
</evidence>
<keyword evidence="8" id="KW-0325">Glycoprotein</keyword>